<name>A0ABQ8FRH8_9PEZI</name>
<keyword evidence="3" id="KW-1185">Reference proteome</keyword>
<proteinExistence type="predicted"/>
<sequence length="239" mass="26518">MSVHTSGPNAQKLTVGTAKDRSFVSLQRTRERIQRPRPINLQPVIRQQPKNQGREAGLHIAGKALECASRCIRPPMPASRQESASEPPCRLTATPAQSSLANPVGAAEPMLDIPPDVEALYEYFLHAGRCHKDYHIGYYTNDAGAGSPIAVYLRSIGEECPSFTFVAIENRPEGRHEYLVPDGLIKFDKQLGGYCGADVRRRLDEFWRHYGQCLMRGLPFALSVVDLGDSDSDISWEIV</sequence>
<feature type="region of interest" description="Disordered" evidence="1">
    <location>
        <begin position="76"/>
        <end position="96"/>
    </location>
</feature>
<gene>
    <name evidence="2" type="ORF">B0J12DRAFT_705666</name>
</gene>
<comment type="caution">
    <text evidence="2">The sequence shown here is derived from an EMBL/GenBank/DDBJ whole genome shotgun (WGS) entry which is preliminary data.</text>
</comment>
<dbReference type="Proteomes" id="UP000774617">
    <property type="component" value="Unassembled WGS sequence"/>
</dbReference>
<evidence type="ECO:0000313" key="3">
    <source>
        <dbReference type="Proteomes" id="UP000774617"/>
    </source>
</evidence>
<organism evidence="2 3">
    <name type="scientific">Macrophomina phaseolina</name>
    <dbReference type="NCBI Taxonomy" id="35725"/>
    <lineage>
        <taxon>Eukaryota</taxon>
        <taxon>Fungi</taxon>
        <taxon>Dikarya</taxon>
        <taxon>Ascomycota</taxon>
        <taxon>Pezizomycotina</taxon>
        <taxon>Dothideomycetes</taxon>
        <taxon>Dothideomycetes incertae sedis</taxon>
        <taxon>Botryosphaeriales</taxon>
        <taxon>Botryosphaeriaceae</taxon>
        <taxon>Macrophomina</taxon>
    </lineage>
</organism>
<protein>
    <submittedName>
        <fullName evidence="2">Uncharacterized protein</fullName>
    </submittedName>
</protein>
<dbReference type="EMBL" id="JAGTJR010000074">
    <property type="protein sequence ID" value="KAH7016649.1"/>
    <property type="molecule type" value="Genomic_DNA"/>
</dbReference>
<evidence type="ECO:0000256" key="1">
    <source>
        <dbReference type="SAM" id="MobiDB-lite"/>
    </source>
</evidence>
<accession>A0ABQ8FRH8</accession>
<reference evidence="2 3" key="1">
    <citation type="journal article" date="2021" name="Nat. Commun.">
        <title>Genetic determinants of endophytism in the Arabidopsis root mycobiome.</title>
        <authorList>
            <person name="Mesny F."/>
            <person name="Miyauchi S."/>
            <person name="Thiergart T."/>
            <person name="Pickel B."/>
            <person name="Atanasova L."/>
            <person name="Karlsson M."/>
            <person name="Huettel B."/>
            <person name="Barry K.W."/>
            <person name="Haridas S."/>
            <person name="Chen C."/>
            <person name="Bauer D."/>
            <person name="Andreopoulos W."/>
            <person name="Pangilinan J."/>
            <person name="LaButti K."/>
            <person name="Riley R."/>
            <person name="Lipzen A."/>
            <person name="Clum A."/>
            <person name="Drula E."/>
            <person name="Henrissat B."/>
            <person name="Kohler A."/>
            <person name="Grigoriev I.V."/>
            <person name="Martin F.M."/>
            <person name="Hacquard S."/>
        </authorList>
    </citation>
    <scope>NUCLEOTIDE SEQUENCE [LARGE SCALE GENOMIC DNA]</scope>
    <source>
        <strain evidence="2 3">MPI-SDFR-AT-0080</strain>
    </source>
</reference>
<evidence type="ECO:0000313" key="2">
    <source>
        <dbReference type="EMBL" id="KAH7016649.1"/>
    </source>
</evidence>